<dbReference type="AlphaFoldDB" id="A0A899G3K2"/>
<protein>
    <submittedName>
        <fullName evidence="1">Uncharacterized protein</fullName>
    </submittedName>
</protein>
<reference evidence="1" key="1">
    <citation type="submission" date="2020-06" db="EMBL/GenBank/DDBJ databases">
        <title>Genomes of multiple members of Pneumocystis genus reveal paths to human pathogen Pneumocystis jirovecii.</title>
        <authorList>
            <person name="Cisse O.H."/>
            <person name="Ma L."/>
            <person name="Dekker J."/>
            <person name="Khil P."/>
            <person name="Jo J."/>
            <person name="Brenchley J."/>
            <person name="Blair R."/>
            <person name="Pahar B."/>
            <person name="Chabe M."/>
            <person name="Van Rompay K.A."/>
            <person name="Keesler R."/>
            <person name="Sukura A."/>
            <person name="Hirsch V."/>
            <person name="Kutty G."/>
            <person name="Liu Y."/>
            <person name="Peng L."/>
            <person name="Chen J."/>
            <person name="Song J."/>
            <person name="Weissenbacher-Lang C."/>
            <person name="Xu J."/>
            <person name="Upham N.S."/>
            <person name="Stajich J.E."/>
            <person name="Cuomo C.A."/>
            <person name="Cushion M.T."/>
            <person name="Kovacs J.A."/>
        </authorList>
    </citation>
    <scope>NUCLEOTIDE SEQUENCE</scope>
    <source>
        <strain evidence="1">2A</strain>
    </source>
</reference>
<dbReference type="EMBL" id="CP054540">
    <property type="protein sequence ID" value="QSL65908.1"/>
    <property type="molecule type" value="Genomic_DNA"/>
</dbReference>
<proteinExistence type="predicted"/>
<dbReference type="Proteomes" id="UP000663699">
    <property type="component" value="Chromosome 9"/>
</dbReference>
<evidence type="ECO:0000313" key="2">
    <source>
        <dbReference type="Proteomes" id="UP000663699"/>
    </source>
</evidence>
<organism evidence="1 2">
    <name type="scientific">Pneumocystis wakefieldiae</name>
    <dbReference type="NCBI Taxonomy" id="38082"/>
    <lineage>
        <taxon>Eukaryota</taxon>
        <taxon>Fungi</taxon>
        <taxon>Dikarya</taxon>
        <taxon>Ascomycota</taxon>
        <taxon>Taphrinomycotina</taxon>
        <taxon>Pneumocystomycetes</taxon>
        <taxon>Pneumocystaceae</taxon>
        <taxon>Pneumocystis</taxon>
    </lineage>
</organism>
<name>A0A899G3K2_9ASCO</name>
<gene>
    <name evidence="1" type="ORF">MERGE_003045</name>
</gene>
<dbReference type="OrthoDB" id="5379635at2759"/>
<evidence type="ECO:0000313" key="1">
    <source>
        <dbReference type="EMBL" id="QSL65908.1"/>
    </source>
</evidence>
<keyword evidence="2" id="KW-1185">Reference proteome</keyword>
<accession>A0A899G3K2</accession>
<sequence length="156" mass="18337">MRHHSLHHLFQRSKTPLKLPWSSCPVAVNPLDLAVSLIWSQHRPLALFHQNQEIHGDEPLVAPKIPAKPCKTSFVWPEKIQQKLNFLKTNSSNELLFQTTLWPLLPYYFERKLLFYPTKTGNKYNELFVNVSENNLKKFRSLNSTLICLYLQQLQK</sequence>